<feature type="region of interest" description="Disordered" evidence="1">
    <location>
        <begin position="1"/>
        <end position="143"/>
    </location>
</feature>
<evidence type="ECO:0000313" key="3">
    <source>
        <dbReference type="Proteomes" id="UP000886520"/>
    </source>
</evidence>
<name>A0A9D4ZHS6_ADICA</name>
<proteinExistence type="predicted"/>
<protein>
    <recommendedName>
        <fullName evidence="4">Dehydrin</fullName>
    </recommendedName>
</protein>
<gene>
    <name evidence="2" type="ORF">GOP47_0011359</name>
</gene>
<reference evidence="2" key="1">
    <citation type="submission" date="2021-01" db="EMBL/GenBank/DDBJ databases">
        <title>Adiantum capillus-veneris genome.</title>
        <authorList>
            <person name="Fang Y."/>
            <person name="Liao Q."/>
        </authorList>
    </citation>
    <scope>NUCLEOTIDE SEQUENCE</scope>
    <source>
        <strain evidence="2">H3</strain>
        <tissue evidence="2">Leaf</tissue>
    </source>
</reference>
<sequence length="143" mass="14716">MSSFAHIGGYKKEEEEQKHGLHAAPAPAGEHGVEHAAGYGEHGVAHPAGGAYVQSAPYGDKPGVGHAGGEHDHGKYGPASDQAAGYGAGATHHEGPLEKVKNKIKGKKPPHKEGRQGDDEGSSSSSSESDGEGGRRKKKHGLF</sequence>
<dbReference type="PROSITE" id="PS00315">
    <property type="entry name" value="DEHYDRIN_1"/>
    <property type="match status" value="1"/>
</dbReference>
<dbReference type="OrthoDB" id="2004916at2759"/>
<dbReference type="InterPro" id="IPR030513">
    <property type="entry name" value="Dehydrin_CS"/>
</dbReference>
<comment type="caution">
    <text evidence="2">The sequence shown here is derived from an EMBL/GenBank/DDBJ whole genome shotgun (WGS) entry which is preliminary data.</text>
</comment>
<evidence type="ECO:0000313" key="2">
    <source>
        <dbReference type="EMBL" id="KAI5073346.1"/>
    </source>
</evidence>
<evidence type="ECO:0008006" key="4">
    <source>
        <dbReference type="Google" id="ProtNLM"/>
    </source>
</evidence>
<keyword evidence="3" id="KW-1185">Reference proteome</keyword>
<accession>A0A9D4ZHS6</accession>
<evidence type="ECO:0000256" key="1">
    <source>
        <dbReference type="SAM" id="MobiDB-lite"/>
    </source>
</evidence>
<organism evidence="2 3">
    <name type="scientific">Adiantum capillus-veneris</name>
    <name type="common">Maidenhair fern</name>
    <dbReference type="NCBI Taxonomy" id="13818"/>
    <lineage>
        <taxon>Eukaryota</taxon>
        <taxon>Viridiplantae</taxon>
        <taxon>Streptophyta</taxon>
        <taxon>Embryophyta</taxon>
        <taxon>Tracheophyta</taxon>
        <taxon>Polypodiopsida</taxon>
        <taxon>Polypodiidae</taxon>
        <taxon>Polypodiales</taxon>
        <taxon>Pteridineae</taxon>
        <taxon>Pteridaceae</taxon>
        <taxon>Vittarioideae</taxon>
        <taxon>Adiantum</taxon>
    </lineage>
</organism>
<feature type="compositionally biased region" description="Basic and acidic residues" evidence="1">
    <location>
        <begin position="10"/>
        <end position="19"/>
    </location>
</feature>
<dbReference type="EMBL" id="JABFUD020000011">
    <property type="protein sequence ID" value="KAI5073346.1"/>
    <property type="molecule type" value="Genomic_DNA"/>
</dbReference>
<feature type="compositionally biased region" description="Basic and acidic residues" evidence="1">
    <location>
        <begin position="91"/>
        <end position="101"/>
    </location>
</feature>
<dbReference type="Proteomes" id="UP000886520">
    <property type="component" value="Chromosome 11"/>
</dbReference>
<dbReference type="AlphaFoldDB" id="A0A9D4ZHS6"/>